<dbReference type="GO" id="GO:0005886">
    <property type="term" value="C:plasma membrane"/>
    <property type="evidence" value="ECO:0007669"/>
    <property type="project" value="UniProtKB-SubCell"/>
</dbReference>
<evidence type="ECO:0000259" key="14">
    <source>
        <dbReference type="SMART" id="SM00382"/>
    </source>
</evidence>
<dbReference type="GO" id="GO:0003924">
    <property type="term" value="F:GTPase activity"/>
    <property type="evidence" value="ECO:0007669"/>
    <property type="project" value="UniProtKB-UniRule"/>
</dbReference>
<dbReference type="GO" id="GO:0044781">
    <property type="term" value="P:bacterial-type flagellum organization"/>
    <property type="evidence" value="ECO:0007669"/>
    <property type="project" value="UniProtKB-UniRule"/>
</dbReference>
<evidence type="ECO:0000256" key="5">
    <source>
        <dbReference type="ARBA" id="ARBA00022475"/>
    </source>
</evidence>
<dbReference type="InterPro" id="IPR047040">
    <property type="entry name" value="FlhF__GTPase_dom"/>
</dbReference>
<keyword evidence="16" id="KW-0966">Cell projection</keyword>
<dbReference type="GO" id="GO:0005047">
    <property type="term" value="F:signal recognition particle binding"/>
    <property type="evidence" value="ECO:0007669"/>
    <property type="project" value="TreeGrafter"/>
</dbReference>
<accession>A0A1H0R7K6</accession>
<evidence type="ECO:0000256" key="2">
    <source>
        <dbReference type="ARBA" id="ARBA00008531"/>
    </source>
</evidence>
<dbReference type="Gene3D" id="1.20.120.1380">
    <property type="entry name" value="Flagellar FlhF biosynthesis protein, N domain"/>
    <property type="match status" value="1"/>
</dbReference>
<keyword evidence="7" id="KW-1005">Bacterial flagellum biogenesis</keyword>
<evidence type="ECO:0000256" key="11">
    <source>
        <dbReference type="ARBA" id="ARBA00023225"/>
    </source>
</evidence>
<keyword evidence="10" id="KW-0472">Membrane</keyword>
<dbReference type="Pfam" id="PF00448">
    <property type="entry name" value="SRP54"/>
    <property type="match status" value="1"/>
</dbReference>
<keyword evidence="4" id="KW-0813">Transport</keyword>
<dbReference type="InterPro" id="IPR020006">
    <property type="entry name" value="FlhF"/>
</dbReference>
<protein>
    <recommendedName>
        <fullName evidence="3 13">Flagellar biosynthesis protein FlhF</fullName>
    </recommendedName>
</protein>
<dbReference type="PANTHER" id="PTHR43134:SF3">
    <property type="entry name" value="FLAGELLAR BIOSYNTHESIS PROTEIN FLHF"/>
    <property type="match status" value="1"/>
</dbReference>
<evidence type="ECO:0000256" key="12">
    <source>
        <dbReference type="ARBA" id="ARBA00025337"/>
    </source>
</evidence>
<keyword evidence="16" id="KW-0282">Flagellum</keyword>
<comment type="function">
    <text evidence="12">Necessary for flagellar biosynthesis. May be involved in translocation of the flagellum.</text>
</comment>
<dbReference type="OrthoDB" id="9778554at2"/>
<dbReference type="CDD" id="cd17873">
    <property type="entry name" value="FlhF"/>
    <property type="match status" value="1"/>
</dbReference>
<keyword evidence="5" id="KW-1003">Cell membrane</keyword>
<evidence type="ECO:0000256" key="3">
    <source>
        <dbReference type="ARBA" id="ARBA00014919"/>
    </source>
</evidence>
<dbReference type="GO" id="GO:0015031">
    <property type="term" value="P:protein transport"/>
    <property type="evidence" value="ECO:0007669"/>
    <property type="project" value="UniProtKB-KW"/>
</dbReference>
<dbReference type="SUPFAM" id="SSF52540">
    <property type="entry name" value="P-loop containing nucleoside triphosphate hydrolases"/>
    <property type="match status" value="1"/>
</dbReference>
<dbReference type="InterPro" id="IPR027417">
    <property type="entry name" value="P-loop_NTPase"/>
</dbReference>
<comment type="subcellular location">
    <subcellularLocation>
        <location evidence="1">Cell membrane</location>
        <topology evidence="1">Peripheral membrane protein</topology>
        <orientation evidence="1">Cytoplasmic side</orientation>
    </subcellularLocation>
</comment>
<gene>
    <name evidence="16" type="ORF">SAMN05216565_10262</name>
</gene>
<dbReference type="EMBL" id="FNJU01000002">
    <property type="protein sequence ID" value="SDP24958.1"/>
    <property type="molecule type" value="Genomic_DNA"/>
</dbReference>
<evidence type="ECO:0000256" key="9">
    <source>
        <dbReference type="ARBA" id="ARBA00023134"/>
    </source>
</evidence>
<evidence type="ECO:0000256" key="13">
    <source>
        <dbReference type="NCBIfam" id="TIGR03499"/>
    </source>
</evidence>
<evidence type="ECO:0000256" key="6">
    <source>
        <dbReference type="ARBA" id="ARBA00022741"/>
    </source>
</evidence>
<organism evidence="16 17">
    <name type="scientific">Litchfieldia salsa</name>
    <dbReference type="NCBI Taxonomy" id="930152"/>
    <lineage>
        <taxon>Bacteria</taxon>
        <taxon>Bacillati</taxon>
        <taxon>Bacillota</taxon>
        <taxon>Bacilli</taxon>
        <taxon>Bacillales</taxon>
        <taxon>Bacillaceae</taxon>
        <taxon>Litchfieldia</taxon>
    </lineage>
</organism>
<name>A0A1H0R7K6_9BACI</name>
<sequence length="398" mass="45330">MKVKKYEAASMPEAMKMIRAELGNEAVILNSKIVHKNGFLGFFRKKNIEVIAAIDTDIQKTKKQEPLTKHNIHQKQKNQELLKNHNVQQGSLGFVEQAPMNSPKPSADILNQISELKSIITSMQKDTLHVQEHYPLPIQELSSFLVEEELNASIRNELISSLLVKWYENKEELNGDDLKQYLREILIDKLKHLSFGAITYQKKYISVAGPTGVGKTTTLAKIAAESILKDGKKVAFITTDTYRIAAIDQLKTYAKILNVPIEVSYNIDDFKKAKEKFREYDLVLIDTAGRNFRNQQYVDDLKQIIDFNEELETYLVLGLTSKYSDMITIYKQFSLLNIIKVIFTKADETSHYGQMINFMLMNNIGAAYITTGQNVPDDIHTATPELVVETLFGEDLND</sequence>
<evidence type="ECO:0000256" key="8">
    <source>
        <dbReference type="ARBA" id="ARBA00022927"/>
    </source>
</evidence>
<evidence type="ECO:0000256" key="10">
    <source>
        <dbReference type="ARBA" id="ARBA00023136"/>
    </source>
</evidence>
<keyword evidence="17" id="KW-1185">Reference proteome</keyword>
<reference evidence="17" key="1">
    <citation type="submission" date="2016-10" db="EMBL/GenBank/DDBJ databases">
        <authorList>
            <person name="Varghese N."/>
            <person name="Submissions S."/>
        </authorList>
    </citation>
    <scope>NUCLEOTIDE SEQUENCE [LARGE SCALE GENOMIC DNA]</scope>
    <source>
        <strain evidence="17">IBRC-M10078</strain>
    </source>
</reference>
<dbReference type="InterPro" id="IPR000897">
    <property type="entry name" value="SRP54_GTPase_dom"/>
</dbReference>
<evidence type="ECO:0000313" key="17">
    <source>
        <dbReference type="Proteomes" id="UP000199159"/>
    </source>
</evidence>
<evidence type="ECO:0000313" key="16">
    <source>
        <dbReference type="EMBL" id="SDP24958.1"/>
    </source>
</evidence>
<keyword evidence="11" id="KW-1006">Bacterial flagellum protein export</keyword>
<dbReference type="FunFam" id="3.40.50.300:FF:000695">
    <property type="entry name" value="Flagellar biosynthesis regulator FlhF"/>
    <property type="match status" value="1"/>
</dbReference>
<dbReference type="PANTHER" id="PTHR43134">
    <property type="entry name" value="SIGNAL RECOGNITION PARTICLE RECEPTOR SUBUNIT ALPHA"/>
    <property type="match status" value="1"/>
</dbReference>
<evidence type="ECO:0000256" key="7">
    <source>
        <dbReference type="ARBA" id="ARBA00022795"/>
    </source>
</evidence>
<evidence type="ECO:0000256" key="4">
    <source>
        <dbReference type="ARBA" id="ARBA00022448"/>
    </source>
</evidence>
<dbReference type="GO" id="GO:0006614">
    <property type="term" value="P:SRP-dependent cotranslational protein targeting to membrane"/>
    <property type="evidence" value="ECO:0007669"/>
    <property type="project" value="UniProtKB-UniRule"/>
</dbReference>
<dbReference type="Proteomes" id="UP000199159">
    <property type="component" value="Unassembled WGS sequence"/>
</dbReference>
<feature type="domain" description="AAA+ ATPase" evidence="14">
    <location>
        <begin position="201"/>
        <end position="392"/>
    </location>
</feature>
<evidence type="ECO:0000256" key="1">
    <source>
        <dbReference type="ARBA" id="ARBA00004413"/>
    </source>
</evidence>
<dbReference type="Gene3D" id="3.40.50.300">
    <property type="entry name" value="P-loop containing nucleotide triphosphate hydrolases"/>
    <property type="match status" value="1"/>
</dbReference>
<feature type="domain" description="SRP54-type proteins GTP-binding" evidence="15">
    <location>
        <begin position="202"/>
        <end position="393"/>
    </location>
</feature>
<evidence type="ECO:0000259" key="15">
    <source>
        <dbReference type="SMART" id="SM00962"/>
    </source>
</evidence>
<dbReference type="SMART" id="SM00382">
    <property type="entry name" value="AAA"/>
    <property type="match status" value="1"/>
</dbReference>
<keyword evidence="8" id="KW-0653">Protein transport</keyword>
<keyword evidence="6" id="KW-0547">Nucleotide-binding</keyword>
<dbReference type="SMART" id="SM00962">
    <property type="entry name" value="SRP54"/>
    <property type="match status" value="1"/>
</dbReference>
<dbReference type="STRING" id="930152.SAMN05216565_10262"/>
<keyword evidence="16" id="KW-0969">Cilium</keyword>
<proteinExistence type="inferred from homology"/>
<dbReference type="NCBIfam" id="TIGR03499">
    <property type="entry name" value="FlhF"/>
    <property type="match status" value="1"/>
</dbReference>
<comment type="similarity">
    <text evidence="2">Belongs to the GTP-binding SRP family.</text>
</comment>
<dbReference type="InterPro" id="IPR003593">
    <property type="entry name" value="AAA+_ATPase"/>
</dbReference>
<keyword evidence="9" id="KW-0342">GTP-binding</keyword>
<dbReference type="AlphaFoldDB" id="A0A1H0R7K6"/>
<dbReference type="RefSeq" id="WP_090850248.1">
    <property type="nucleotide sequence ID" value="NZ_FNJU01000002.1"/>
</dbReference>
<dbReference type="GO" id="GO:0005525">
    <property type="term" value="F:GTP binding"/>
    <property type="evidence" value="ECO:0007669"/>
    <property type="project" value="UniProtKB-UniRule"/>
</dbReference>